<evidence type="ECO:0000256" key="1">
    <source>
        <dbReference type="SAM" id="MobiDB-lite"/>
    </source>
</evidence>
<protein>
    <submittedName>
        <fullName evidence="2">Uncharacterized protein</fullName>
    </submittedName>
</protein>
<feature type="compositionally biased region" description="Basic and acidic residues" evidence="1">
    <location>
        <begin position="46"/>
        <end position="61"/>
    </location>
</feature>
<name>A0A2S4LZ70_9HYPH</name>
<feature type="region of interest" description="Disordered" evidence="1">
    <location>
        <begin position="42"/>
        <end position="61"/>
    </location>
</feature>
<organism evidence="2 3">
    <name type="scientific">Bosea psychrotolerans</name>
    <dbReference type="NCBI Taxonomy" id="1871628"/>
    <lineage>
        <taxon>Bacteria</taxon>
        <taxon>Pseudomonadati</taxon>
        <taxon>Pseudomonadota</taxon>
        <taxon>Alphaproteobacteria</taxon>
        <taxon>Hyphomicrobiales</taxon>
        <taxon>Boseaceae</taxon>
        <taxon>Bosea</taxon>
    </lineage>
</organism>
<dbReference type="EMBL" id="PQFZ01000017">
    <property type="protein sequence ID" value="POR47753.1"/>
    <property type="molecule type" value="Genomic_DNA"/>
</dbReference>
<reference evidence="2 3" key="1">
    <citation type="submission" date="2018-01" db="EMBL/GenBank/DDBJ databases">
        <title>Genomic Encyclopedia of Type Strains, Phase III (KMG-III): the genomes of soil and plant-associated and newly described type strains.</title>
        <authorList>
            <person name="Whitman W."/>
        </authorList>
    </citation>
    <scope>NUCLEOTIDE SEQUENCE [LARGE SCALE GENOMIC DNA]</scope>
    <source>
        <strain evidence="2 3">1131</strain>
    </source>
</reference>
<accession>A0A2S4LZ70</accession>
<proteinExistence type="predicted"/>
<gene>
    <name evidence="2" type="ORF">CYD53_11717</name>
</gene>
<dbReference type="AlphaFoldDB" id="A0A2S4LZ70"/>
<comment type="caution">
    <text evidence="2">The sequence shown here is derived from an EMBL/GenBank/DDBJ whole genome shotgun (WGS) entry which is preliminary data.</text>
</comment>
<dbReference type="Proteomes" id="UP000236919">
    <property type="component" value="Unassembled WGS sequence"/>
</dbReference>
<evidence type="ECO:0000313" key="2">
    <source>
        <dbReference type="EMBL" id="POR47753.1"/>
    </source>
</evidence>
<sequence>MVLLQLSASLQASQCFRLGGMDGARESEMLAQRPAAIILPEQASPDQDRNDLVDELLERSI</sequence>
<evidence type="ECO:0000313" key="3">
    <source>
        <dbReference type="Proteomes" id="UP000236919"/>
    </source>
</evidence>
<keyword evidence="3" id="KW-1185">Reference proteome</keyword>